<feature type="region of interest" description="Disordered" evidence="1">
    <location>
        <begin position="37"/>
        <end position="65"/>
    </location>
</feature>
<evidence type="ECO:0000256" key="1">
    <source>
        <dbReference type="SAM" id="MobiDB-lite"/>
    </source>
</evidence>
<comment type="caution">
    <text evidence="2">The sequence shown here is derived from an EMBL/GenBank/DDBJ whole genome shotgun (WGS) entry which is preliminary data.</text>
</comment>
<evidence type="ECO:0000313" key="2">
    <source>
        <dbReference type="EMBL" id="GJF00518.1"/>
    </source>
</evidence>
<protein>
    <submittedName>
        <fullName evidence="2">Uncharacterized protein</fullName>
    </submittedName>
</protein>
<dbReference type="AlphaFoldDB" id="A0A9P3GRH0"/>
<name>A0A9P3GRH0_9APHY</name>
<proteinExistence type="predicted"/>
<feature type="compositionally biased region" description="Polar residues" evidence="1">
    <location>
        <begin position="54"/>
        <end position="65"/>
    </location>
</feature>
<reference evidence="2 3" key="1">
    <citation type="submission" date="2021-08" db="EMBL/GenBank/DDBJ databases">
        <title>Draft Genome Sequence of Phanerochaete sordida strain YK-624.</title>
        <authorList>
            <person name="Mori T."/>
            <person name="Dohra H."/>
            <person name="Suzuki T."/>
            <person name="Kawagishi H."/>
            <person name="Hirai H."/>
        </authorList>
    </citation>
    <scope>NUCLEOTIDE SEQUENCE [LARGE SCALE GENOMIC DNA]</scope>
    <source>
        <strain evidence="2 3">YK-624</strain>
    </source>
</reference>
<accession>A0A9P3GRH0</accession>
<organism evidence="2 3">
    <name type="scientific">Phanerochaete sordida</name>
    <dbReference type="NCBI Taxonomy" id="48140"/>
    <lineage>
        <taxon>Eukaryota</taxon>
        <taxon>Fungi</taxon>
        <taxon>Dikarya</taxon>
        <taxon>Basidiomycota</taxon>
        <taxon>Agaricomycotina</taxon>
        <taxon>Agaricomycetes</taxon>
        <taxon>Polyporales</taxon>
        <taxon>Phanerochaetaceae</taxon>
        <taxon>Phanerochaete</taxon>
    </lineage>
</organism>
<dbReference type="Proteomes" id="UP000703269">
    <property type="component" value="Unassembled WGS sequence"/>
</dbReference>
<sequence length="65" mass="7197">MAWTARRARLRARAVRPSVSLIGGRWQKGDVAELRCEESEPWGETQDQRGRTSVGVTATQASGQQ</sequence>
<dbReference type="EMBL" id="BPQB01000161">
    <property type="protein sequence ID" value="GJF00518.1"/>
    <property type="molecule type" value="Genomic_DNA"/>
</dbReference>
<evidence type="ECO:0000313" key="3">
    <source>
        <dbReference type="Proteomes" id="UP000703269"/>
    </source>
</evidence>
<gene>
    <name evidence="2" type="ORF">PsYK624_168080</name>
</gene>
<keyword evidence="3" id="KW-1185">Reference proteome</keyword>